<organism evidence="2 3">
    <name type="scientific">Roseateles violae</name>
    <dbReference type="NCBI Taxonomy" id="3058042"/>
    <lineage>
        <taxon>Bacteria</taxon>
        <taxon>Pseudomonadati</taxon>
        <taxon>Pseudomonadota</taxon>
        <taxon>Betaproteobacteria</taxon>
        <taxon>Burkholderiales</taxon>
        <taxon>Sphaerotilaceae</taxon>
        <taxon>Roseateles</taxon>
    </lineage>
</organism>
<comment type="caution">
    <text evidence="2">The sequence shown here is derived from an EMBL/GenBank/DDBJ whole genome shotgun (WGS) entry which is preliminary data.</text>
</comment>
<dbReference type="InterPro" id="IPR050583">
    <property type="entry name" value="Mycobacterial_A85_antigen"/>
</dbReference>
<dbReference type="InterPro" id="IPR029058">
    <property type="entry name" value="AB_hydrolase_fold"/>
</dbReference>
<keyword evidence="3" id="KW-1185">Reference proteome</keyword>
<evidence type="ECO:0000313" key="3">
    <source>
        <dbReference type="Proteomes" id="UP001228044"/>
    </source>
</evidence>
<protein>
    <submittedName>
        <fullName evidence="2">Alpha/beta hydrolase-fold protein</fullName>
    </submittedName>
</protein>
<accession>A0ABT8DR53</accession>
<proteinExistence type="predicted"/>
<dbReference type="Gene3D" id="3.40.50.1820">
    <property type="entry name" value="alpha/beta hydrolase"/>
    <property type="match status" value="1"/>
</dbReference>
<dbReference type="Pfam" id="PF00756">
    <property type="entry name" value="Esterase"/>
    <property type="match status" value="1"/>
</dbReference>
<dbReference type="RefSeq" id="WP_290359149.1">
    <property type="nucleotide sequence ID" value="NZ_JAUHHC010000003.1"/>
</dbReference>
<gene>
    <name evidence="2" type="ORF">QWJ38_11100</name>
</gene>
<keyword evidence="1" id="KW-0732">Signal</keyword>
<sequence length="404" mass="43868">MPRRLPVLRFLSTLPLLLATAVAGAATTVRFDIDMRAEIAAGRFDPARDALGVQGSAAPLSWGPPVLLKPGGTEGRYQGQVVFEKAPFGGQPVQYKLHMLRAGRGHDQGWEEGRNHPLLLADRPEIAVARAFNAEPAQLPLSRVGTIEKLPAIESKHVGAREVQVWLPPGYAEEPQRRYPVLYLHDGQNVFDAASAGAEWQVDETAQRLMGTKAIAPAIIVAVAHGADRFEDYTPTAALPDFDPADKDKVKAIGGGAPRYARYLIEELKPAIDARYRTKPGAADTAVGGSSLGGLVTMWLLLHHGDSFGAGLVVSPSIWWDQKFIVRDVQAHAGGPRPRVWLDMGGQEGGIEALQLARELRDALQARGWQAGRSLKYLEQVDAGHDEAAWAARVEGMLRFLYGR</sequence>
<dbReference type="GO" id="GO:0016787">
    <property type="term" value="F:hydrolase activity"/>
    <property type="evidence" value="ECO:0007669"/>
    <property type="project" value="UniProtKB-KW"/>
</dbReference>
<reference evidence="2 3" key="1">
    <citation type="submission" date="2023-06" db="EMBL/GenBank/DDBJ databases">
        <title>Pelomonas sp. PFR6 16S ribosomal RNA gene Genome sequencing and assembly.</title>
        <authorList>
            <person name="Woo H."/>
        </authorList>
    </citation>
    <scope>NUCLEOTIDE SEQUENCE [LARGE SCALE GENOMIC DNA]</scope>
    <source>
        <strain evidence="2 3">PFR6</strain>
    </source>
</reference>
<name>A0ABT8DR53_9BURK</name>
<keyword evidence="2" id="KW-0378">Hydrolase</keyword>
<dbReference type="PANTHER" id="PTHR48098:SF6">
    <property type="entry name" value="FERRI-BACILLIBACTIN ESTERASE BESA"/>
    <property type="match status" value="1"/>
</dbReference>
<evidence type="ECO:0000256" key="1">
    <source>
        <dbReference type="SAM" id="SignalP"/>
    </source>
</evidence>
<dbReference type="InterPro" id="IPR000801">
    <property type="entry name" value="Esterase-like"/>
</dbReference>
<evidence type="ECO:0000313" key="2">
    <source>
        <dbReference type="EMBL" id="MDN3920825.1"/>
    </source>
</evidence>
<dbReference type="Proteomes" id="UP001228044">
    <property type="component" value="Unassembled WGS sequence"/>
</dbReference>
<feature type="chain" id="PRO_5045290165" evidence="1">
    <location>
        <begin position="26"/>
        <end position="404"/>
    </location>
</feature>
<dbReference type="SUPFAM" id="SSF53474">
    <property type="entry name" value="alpha/beta-Hydrolases"/>
    <property type="match status" value="1"/>
</dbReference>
<dbReference type="PANTHER" id="PTHR48098">
    <property type="entry name" value="ENTEROCHELIN ESTERASE-RELATED"/>
    <property type="match status" value="1"/>
</dbReference>
<feature type="signal peptide" evidence="1">
    <location>
        <begin position="1"/>
        <end position="25"/>
    </location>
</feature>
<dbReference type="EMBL" id="JAUHHC010000003">
    <property type="protein sequence ID" value="MDN3920825.1"/>
    <property type="molecule type" value="Genomic_DNA"/>
</dbReference>